<protein>
    <submittedName>
        <fullName evidence="2">Uncharacterized protein</fullName>
    </submittedName>
</protein>
<reference evidence="2 3" key="1">
    <citation type="submission" date="2014-06" db="EMBL/GenBank/DDBJ databases">
        <authorList>
            <person name="Urmite Genomes Urmite Genomes"/>
        </authorList>
    </citation>
    <scope>NUCLEOTIDE SEQUENCE [LARGE SCALE GENOMIC DNA]</scope>
</reference>
<evidence type="ECO:0000313" key="3">
    <source>
        <dbReference type="Proteomes" id="UP000044071"/>
    </source>
</evidence>
<sequence>MSKFKVAIVANVVEEPVYECFLATAEVDDQEDSYSYYAMQNTIEQHFQMDYYKLTASLLGLALVKEIELDADIEPKYEDLTNYKLEQLLSEDEDIRQELGLQGKTVVDVTQVEDGLIIMAMDNGYLAKLEEYRARATASSISSTETNQEPREESRLAM</sequence>
<gene>
    <name evidence="2" type="ORF">BN59_02742</name>
</gene>
<accession>A0A078KZM9</accession>
<dbReference type="EMBL" id="CCSB01000003">
    <property type="protein sequence ID" value="CDZ78432.1"/>
    <property type="molecule type" value="Genomic_DNA"/>
</dbReference>
<evidence type="ECO:0000256" key="1">
    <source>
        <dbReference type="SAM" id="MobiDB-lite"/>
    </source>
</evidence>
<organism evidence="2 3">
    <name type="scientific">Legionella massiliensis</name>
    <dbReference type="NCBI Taxonomy" id="1034943"/>
    <lineage>
        <taxon>Bacteria</taxon>
        <taxon>Pseudomonadati</taxon>
        <taxon>Pseudomonadota</taxon>
        <taxon>Gammaproteobacteria</taxon>
        <taxon>Legionellales</taxon>
        <taxon>Legionellaceae</taxon>
        <taxon>Legionella</taxon>
    </lineage>
</organism>
<feature type="compositionally biased region" description="Basic and acidic residues" evidence="1">
    <location>
        <begin position="148"/>
        <end position="158"/>
    </location>
</feature>
<dbReference type="Proteomes" id="UP000044071">
    <property type="component" value="Unassembled WGS sequence"/>
</dbReference>
<dbReference type="AlphaFoldDB" id="A0A078KZM9"/>
<dbReference type="RefSeq" id="WP_044011579.1">
    <property type="nucleotide sequence ID" value="NZ_CCVW01000003.1"/>
</dbReference>
<evidence type="ECO:0000313" key="2">
    <source>
        <dbReference type="EMBL" id="CDZ78432.1"/>
    </source>
</evidence>
<name>A0A078KZM9_9GAMM</name>
<keyword evidence="3" id="KW-1185">Reference proteome</keyword>
<feature type="region of interest" description="Disordered" evidence="1">
    <location>
        <begin position="137"/>
        <end position="158"/>
    </location>
</feature>
<proteinExistence type="predicted"/>